<keyword evidence="5 10" id="KW-0067">ATP-binding</keyword>
<dbReference type="GO" id="GO:0005829">
    <property type="term" value="C:cytosol"/>
    <property type="evidence" value="ECO:0007669"/>
    <property type="project" value="TreeGrafter"/>
</dbReference>
<evidence type="ECO:0000256" key="11">
    <source>
        <dbReference type="PIRSR" id="PIRSR001589-3"/>
    </source>
</evidence>
<dbReference type="InterPro" id="IPR017932">
    <property type="entry name" value="GATase_2_dom"/>
</dbReference>
<dbReference type="GO" id="GO:0006529">
    <property type="term" value="P:asparagine biosynthetic process"/>
    <property type="evidence" value="ECO:0007669"/>
    <property type="project" value="UniProtKB-KW"/>
</dbReference>
<dbReference type="Pfam" id="PF13537">
    <property type="entry name" value="GATase_7"/>
    <property type="match status" value="1"/>
</dbReference>
<dbReference type="EMBL" id="FP565809">
    <property type="protein sequence ID" value="CBH20490.1"/>
    <property type="molecule type" value="Genomic_DNA"/>
</dbReference>
<evidence type="ECO:0000256" key="9">
    <source>
        <dbReference type="PIRSR" id="PIRSR001589-1"/>
    </source>
</evidence>
<keyword evidence="4 10" id="KW-0547">Nucleotide-binding</keyword>
<evidence type="ECO:0000259" key="12">
    <source>
        <dbReference type="PROSITE" id="PS51278"/>
    </source>
</evidence>
<dbReference type="Gene3D" id="3.60.20.10">
    <property type="entry name" value="Glutamine Phosphoribosylpyrophosphate, subunit 1, domain 1"/>
    <property type="match status" value="1"/>
</dbReference>
<dbReference type="GO" id="GO:0004066">
    <property type="term" value="F:asparagine synthase (glutamine-hydrolyzing) activity"/>
    <property type="evidence" value="ECO:0007669"/>
    <property type="project" value="UniProtKB-EC"/>
</dbReference>
<sequence length="605" mass="71001">MCGIVGQFSIDEKTNLLSKTEELSKMLESMIHRGPDGEGKYESKNLIMGMRRLSILDLDNGFQPIFNEDKSIVVVFNGEIYNYIEIKDELLKKGHKFYTSSDTEVLVHLYEEYGEDFSSYLNGMFSYTLFDIKNNVLIVSRDRVGEKPLYYSIMNDIFYFSSEIKSLLLCSDIKCEANKDSINDMLTFNYVPYPNTAFKNIYRLEPGKSIIIKNNKISKKTYWEIPKKSIYNNNFENFETLDSLISNSVEIRMRSDVEVGAFLSGGIDSTIVTKYMREKTEDSFKTFSIGFTEEIYNELDYAKKVSETYNTNHIYKIVNQDDFLEQLVNSIWFCENPHGDVSFAPTFILSELASKYLKVVLTGDGGDEIFGGYDKYLDFIYNQELDINENFKNYFNKISVFNILEKESILSNEFKSDLIEIDSFKKIEEKYIGIHNSDFINKIMYFDSDYLLEGNNLVKPDRMGMANSIEGRYPLLDYRIIEMMFNIDSSKKIYNGEKKYLLKNILSKDFDDDFIKRKKQMFTVPIGEWFKDKEFIDKINPIICSEKFKNRGVFNYDRVLKMIQSHQNSQENYTRQLRAILVVELWYRIYIDNKFTKKPSFNDLI</sequence>
<dbReference type="Proteomes" id="UP000007041">
    <property type="component" value="Chromosome"/>
</dbReference>
<protein>
    <recommendedName>
        <fullName evidence="3">asparagine synthase (glutamine-hydrolyzing)</fullName>
        <ecNumber evidence="3">6.3.5.4</ecNumber>
    </recommendedName>
</protein>
<evidence type="ECO:0000256" key="8">
    <source>
        <dbReference type="ARBA" id="ARBA00048741"/>
    </source>
</evidence>
<dbReference type="InterPro" id="IPR014729">
    <property type="entry name" value="Rossmann-like_a/b/a_fold"/>
</dbReference>
<dbReference type="PANTHER" id="PTHR43284">
    <property type="entry name" value="ASPARAGINE SYNTHETASE (GLUTAMINE-HYDROLYZING)"/>
    <property type="match status" value="1"/>
</dbReference>
<evidence type="ECO:0000313" key="14">
    <source>
        <dbReference type="Proteomes" id="UP000007041"/>
    </source>
</evidence>
<evidence type="ECO:0000313" key="13">
    <source>
        <dbReference type="EMBL" id="CBH20490.1"/>
    </source>
</evidence>
<evidence type="ECO:0000256" key="10">
    <source>
        <dbReference type="PIRSR" id="PIRSR001589-2"/>
    </source>
</evidence>
<dbReference type="InterPro" id="IPR029055">
    <property type="entry name" value="Ntn_hydrolases_N"/>
</dbReference>
<dbReference type="InterPro" id="IPR001962">
    <property type="entry name" value="Asn_synthase"/>
</dbReference>
<dbReference type="NCBIfam" id="TIGR01536">
    <property type="entry name" value="asn_synth_AEB"/>
    <property type="match status" value="1"/>
</dbReference>
<dbReference type="AlphaFoldDB" id="E3PV10"/>
<dbReference type="CDD" id="cd01991">
    <property type="entry name" value="Asn_synthase_B_C"/>
    <property type="match status" value="1"/>
</dbReference>
<dbReference type="InterPro" id="IPR033738">
    <property type="entry name" value="AsnB_N"/>
</dbReference>
<keyword evidence="9" id="KW-0028">Amino-acid biosynthesis</keyword>
<keyword evidence="7 9" id="KW-0315">Glutamine amidotransferase</keyword>
<keyword evidence="6 9" id="KW-0061">Asparagine biosynthesis</keyword>
<evidence type="ECO:0000256" key="4">
    <source>
        <dbReference type="ARBA" id="ARBA00022741"/>
    </source>
</evidence>
<proteinExistence type="inferred from homology"/>
<dbReference type="Pfam" id="PF00733">
    <property type="entry name" value="Asn_synthase"/>
    <property type="match status" value="1"/>
</dbReference>
<dbReference type="CDD" id="cd00712">
    <property type="entry name" value="AsnB"/>
    <property type="match status" value="1"/>
</dbReference>
<dbReference type="eggNOG" id="COG0367">
    <property type="taxonomic scope" value="Bacteria"/>
</dbReference>
<feature type="active site" description="For GATase activity" evidence="9">
    <location>
        <position position="2"/>
    </location>
</feature>
<gene>
    <name evidence="13" type="primary">asnB</name>
    <name evidence="13" type="ordered locus">CLOST_0360</name>
</gene>
<feature type="binding site" evidence="10">
    <location>
        <position position="289"/>
    </location>
    <ligand>
        <name>ATP</name>
        <dbReference type="ChEBI" id="CHEBI:30616"/>
    </ligand>
</feature>
<name>E3PV10_ACESD</name>
<keyword evidence="13" id="KW-0436">Ligase</keyword>
<dbReference type="Gene3D" id="3.40.50.620">
    <property type="entry name" value="HUPs"/>
    <property type="match status" value="1"/>
</dbReference>
<dbReference type="EC" id="6.3.5.4" evidence="3"/>
<dbReference type="KEGG" id="cst:CLOST_0360"/>
<evidence type="ECO:0000256" key="7">
    <source>
        <dbReference type="ARBA" id="ARBA00022962"/>
    </source>
</evidence>
<accession>E3PV10</accession>
<evidence type="ECO:0000256" key="5">
    <source>
        <dbReference type="ARBA" id="ARBA00022840"/>
    </source>
</evidence>
<comment type="similarity">
    <text evidence="2">Belongs to the asparagine synthetase family.</text>
</comment>
<evidence type="ECO:0000256" key="1">
    <source>
        <dbReference type="ARBA" id="ARBA00005187"/>
    </source>
</evidence>
<dbReference type="HOGENOM" id="CLU_014658_3_1_9"/>
<feature type="binding site" evidence="10">
    <location>
        <position position="102"/>
    </location>
    <ligand>
        <name>L-glutamine</name>
        <dbReference type="ChEBI" id="CHEBI:58359"/>
    </ligand>
</feature>
<comment type="pathway">
    <text evidence="1">Amino-acid biosynthesis; L-asparagine biosynthesis; L-asparagine from L-aspartate (L-Gln route): step 1/1.</text>
</comment>
<dbReference type="InterPro" id="IPR006426">
    <property type="entry name" value="Asn_synth_AEB"/>
</dbReference>
<feature type="site" description="Important for beta-aspartyl-AMP intermediate formation" evidence="11">
    <location>
        <position position="364"/>
    </location>
</feature>
<evidence type="ECO:0000256" key="6">
    <source>
        <dbReference type="ARBA" id="ARBA00022888"/>
    </source>
</evidence>
<organism evidence="13 14">
    <name type="scientific">Acetoanaerobium sticklandii (strain ATCC 12662 / DSM 519 / JCM 1433 / CCUG 9281 / NCIMB 10654 / HF)</name>
    <name type="common">Clostridium sticklandii</name>
    <dbReference type="NCBI Taxonomy" id="499177"/>
    <lineage>
        <taxon>Bacteria</taxon>
        <taxon>Bacillati</taxon>
        <taxon>Bacillota</taxon>
        <taxon>Clostridia</taxon>
        <taxon>Peptostreptococcales</taxon>
        <taxon>Filifactoraceae</taxon>
        <taxon>Acetoanaerobium</taxon>
    </lineage>
</organism>
<dbReference type="InterPro" id="IPR051786">
    <property type="entry name" value="ASN_synthetase/amidase"/>
</dbReference>
<comment type="catalytic activity">
    <reaction evidence="8">
        <text>L-aspartate + L-glutamine + ATP + H2O = L-asparagine + L-glutamate + AMP + diphosphate + H(+)</text>
        <dbReference type="Rhea" id="RHEA:12228"/>
        <dbReference type="ChEBI" id="CHEBI:15377"/>
        <dbReference type="ChEBI" id="CHEBI:15378"/>
        <dbReference type="ChEBI" id="CHEBI:29985"/>
        <dbReference type="ChEBI" id="CHEBI:29991"/>
        <dbReference type="ChEBI" id="CHEBI:30616"/>
        <dbReference type="ChEBI" id="CHEBI:33019"/>
        <dbReference type="ChEBI" id="CHEBI:58048"/>
        <dbReference type="ChEBI" id="CHEBI:58359"/>
        <dbReference type="ChEBI" id="CHEBI:456215"/>
        <dbReference type="EC" id="6.3.5.4"/>
    </reaction>
</comment>
<keyword evidence="14" id="KW-1185">Reference proteome</keyword>
<dbReference type="SUPFAM" id="SSF52402">
    <property type="entry name" value="Adenine nucleotide alpha hydrolases-like"/>
    <property type="match status" value="1"/>
</dbReference>
<dbReference type="SUPFAM" id="SSF56235">
    <property type="entry name" value="N-terminal nucleophile aminohydrolases (Ntn hydrolases)"/>
    <property type="match status" value="1"/>
</dbReference>
<evidence type="ECO:0000256" key="3">
    <source>
        <dbReference type="ARBA" id="ARBA00012737"/>
    </source>
</evidence>
<dbReference type="PANTHER" id="PTHR43284:SF1">
    <property type="entry name" value="ASPARAGINE SYNTHETASE"/>
    <property type="match status" value="1"/>
</dbReference>
<reference evidence="14" key="1">
    <citation type="journal article" date="2010" name="BMC Genomics">
        <title>Clostridium sticklandii, a specialist in amino acid degradation:revisiting its metabolism through its genome sequence.</title>
        <authorList>
            <person name="Fonknechten N."/>
            <person name="Chaussonnerie S."/>
            <person name="Tricot S."/>
            <person name="Lajus A."/>
            <person name="Andreesen J.R."/>
            <person name="Perchat N."/>
            <person name="Pelletier E."/>
            <person name="Gouyvenoux M."/>
            <person name="Barbe V."/>
            <person name="Salanoubat M."/>
            <person name="Le Paslier D."/>
            <person name="Weissenbach J."/>
            <person name="Cohen G.N."/>
            <person name="Kreimeyer A."/>
        </authorList>
    </citation>
    <scope>NUCLEOTIDE SEQUENCE [LARGE SCALE GENOMIC DNA]</scope>
    <source>
        <strain evidence="14">ATCC 12662 / DSM 519 / JCM 1433 / CCUG 9281 / NCIMB 10654 / HF</strain>
    </source>
</reference>
<dbReference type="PIRSF" id="PIRSF001589">
    <property type="entry name" value="Asn_synthetase_glu-h"/>
    <property type="match status" value="1"/>
</dbReference>
<dbReference type="GO" id="GO:0005524">
    <property type="term" value="F:ATP binding"/>
    <property type="evidence" value="ECO:0007669"/>
    <property type="project" value="UniProtKB-KW"/>
</dbReference>
<dbReference type="PROSITE" id="PS51278">
    <property type="entry name" value="GATASE_TYPE_2"/>
    <property type="match status" value="1"/>
</dbReference>
<feature type="domain" description="Glutamine amidotransferase type-2" evidence="12">
    <location>
        <begin position="2"/>
        <end position="215"/>
    </location>
</feature>
<dbReference type="STRING" id="1511.CLOST_0360"/>
<evidence type="ECO:0000256" key="2">
    <source>
        <dbReference type="ARBA" id="ARBA00005752"/>
    </source>
</evidence>